<feature type="region of interest" description="Disordered" evidence="1">
    <location>
        <begin position="170"/>
        <end position="209"/>
    </location>
</feature>
<evidence type="ECO:0000313" key="2">
    <source>
        <dbReference type="EMBL" id="KAF3849498.1"/>
    </source>
</evidence>
<dbReference type="OrthoDB" id="8946688at2759"/>
<evidence type="ECO:0000313" key="3">
    <source>
        <dbReference type="Proteomes" id="UP000518266"/>
    </source>
</evidence>
<feature type="compositionally biased region" description="Basic and acidic residues" evidence="1">
    <location>
        <begin position="65"/>
        <end position="74"/>
    </location>
</feature>
<comment type="caution">
    <text evidence="2">The sequence shown here is derived from an EMBL/GenBank/DDBJ whole genome shotgun (WGS) entry which is preliminary data.</text>
</comment>
<dbReference type="Proteomes" id="UP000518266">
    <property type="component" value="Unassembled WGS sequence"/>
</dbReference>
<organism evidence="2 3">
    <name type="scientific">Dissostichus mawsoni</name>
    <name type="common">Antarctic cod</name>
    <dbReference type="NCBI Taxonomy" id="36200"/>
    <lineage>
        <taxon>Eukaryota</taxon>
        <taxon>Metazoa</taxon>
        <taxon>Chordata</taxon>
        <taxon>Craniata</taxon>
        <taxon>Vertebrata</taxon>
        <taxon>Euteleostomi</taxon>
        <taxon>Actinopterygii</taxon>
        <taxon>Neopterygii</taxon>
        <taxon>Teleostei</taxon>
        <taxon>Neoteleostei</taxon>
        <taxon>Acanthomorphata</taxon>
        <taxon>Eupercaria</taxon>
        <taxon>Perciformes</taxon>
        <taxon>Notothenioidei</taxon>
        <taxon>Nototheniidae</taxon>
        <taxon>Dissostichus</taxon>
    </lineage>
</organism>
<sequence length="319" mass="35096">MVKHASTTFPRASIYIPLINHSPYLTPAQKYNIQLINDSLTEHPASPSPGRLPDYPCRTKPAEPQVKRTEEPEGAHAVSRSSPQTAGHYMIAEDQTIVSGSFPNVVDALMLMFAAYYLSVIAQNWELPWSSCRVIEATCGKDATLAGLPTPDSSSPTLTRVCILFPTHTPTLISPTRTRDSTGPSNKTSPSSSPNPTSPTTGSSPPTDKIKAYTTYSYTPSLAATDNIVYIITCNTCNKHYIGEIKHTILTRLKQHLYNIGEGRLPTPLVTHFQLHPADQLIIPGLETNDRWTVGQRKRAEKLWIEKLGTTTPRGLHDV</sequence>
<protein>
    <recommendedName>
        <fullName evidence="4">GIY-YIG domain-containing protein</fullName>
    </recommendedName>
</protein>
<dbReference type="EMBL" id="JAAKFY010000011">
    <property type="protein sequence ID" value="KAF3849498.1"/>
    <property type="molecule type" value="Genomic_DNA"/>
</dbReference>
<evidence type="ECO:0000256" key="1">
    <source>
        <dbReference type="SAM" id="MobiDB-lite"/>
    </source>
</evidence>
<feature type="region of interest" description="Disordered" evidence="1">
    <location>
        <begin position="40"/>
        <end position="83"/>
    </location>
</feature>
<feature type="compositionally biased region" description="Low complexity" evidence="1">
    <location>
        <begin position="181"/>
        <end position="207"/>
    </location>
</feature>
<dbReference type="CDD" id="cd10442">
    <property type="entry name" value="GIY-YIG_PLEs"/>
    <property type="match status" value="1"/>
</dbReference>
<dbReference type="Gene3D" id="3.40.1440.10">
    <property type="entry name" value="GIY-YIG endonuclease"/>
    <property type="match status" value="1"/>
</dbReference>
<dbReference type="AlphaFoldDB" id="A0A7J5YMF9"/>
<proteinExistence type="predicted"/>
<accession>A0A7J5YMF9</accession>
<reference evidence="2 3" key="1">
    <citation type="submission" date="2020-03" db="EMBL/GenBank/DDBJ databases">
        <title>Dissostichus mawsoni Genome sequencing and assembly.</title>
        <authorList>
            <person name="Park H."/>
        </authorList>
    </citation>
    <scope>NUCLEOTIDE SEQUENCE [LARGE SCALE GENOMIC DNA]</scope>
    <source>
        <strain evidence="2">DM0001</strain>
        <tissue evidence="2">Muscle</tissue>
    </source>
</reference>
<evidence type="ECO:0008006" key="4">
    <source>
        <dbReference type="Google" id="ProtNLM"/>
    </source>
</evidence>
<dbReference type="InterPro" id="IPR035901">
    <property type="entry name" value="GIY-YIG_endonuc_sf"/>
</dbReference>
<gene>
    <name evidence="2" type="ORF">F7725_019217</name>
</gene>
<keyword evidence="3" id="KW-1185">Reference proteome</keyword>
<name>A0A7J5YMF9_DISMA</name>